<gene>
    <name evidence="5" type="ORF">SMN809_LOCUS26964</name>
</gene>
<protein>
    <recommendedName>
        <fullName evidence="4">Fructose-1-6-bisphosphatase class I N-terminal domain-containing protein</fullName>
    </recommendedName>
</protein>
<comment type="caution">
    <text evidence="5">The sequence shown here is derived from an EMBL/GenBank/DDBJ whole genome shotgun (WGS) entry which is preliminary data.</text>
</comment>
<evidence type="ECO:0000256" key="2">
    <source>
        <dbReference type="ARBA" id="ARBA00022842"/>
    </source>
</evidence>
<dbReference type="EMBL" id="CAJOBI010040320">
    <property type="protein sequence ID" value="CAF4321217.1"/>
    <property type="molecule type" value="Genomic_DNA"/>
</dbReference>
<dbReference type="AlphaFoldDB" id="A0A8S2U527"/>
<evidence type="ECO:0000313" key="6">
    <source>
        <dbReference type="Proteomes" id="UP000676336"/>
    </source>
</evidence>
<evidence type="ECO:0000256" key="1">
    <source>
        <dbReference type="ARBA" id="ARBA00022723"/>
    </source>
</evidence>
<dbReference type="Gene3D" id="3.30.540.10">
    <property type="entry name" value="Fructose-1,6-Bisphosphatase, subunit A, domain 1"/>
    <property type="match status" value="1"/>
</dbReference>
<keyword evidence="2" id="KW-0460">Magnesium</keyword>
<dbReference type="GO" id="GO:0005986">
    <property type="term" value="P:sucrose biosynthetic process"/>
    <property type="evidence" value="ECO:0007669"/>
    <property type="project" value="TreeGrafter"/>
</dbReference>
<feature type="domain" description="Fructose-1-6-bisphosphatase class I N-terminal" evidence="4">
    <location>
        <begin position="1"/>
        <end position="58"/>
    </location>
</feature>
<comment type="pathway">
    <text evidence="3">Carbohydrate biosynthesis.</text>
</comment>
<dbReference type="Pfam" id="PF00316">
    <property type="entry name" value="FBPase"/>
    <property type="match status" value="1"/>
</dbReference>
<evidence type="ECO:0000256" key="3">
    <source>
        <dbReference type="ARBA" id="ARBA00024331"/>
    </source>
</evidence>
<evidence type="ECO:0000313" key="5">
    <source>
        <dbReference type="EMBL" id="CAF4321217.1"/>
    </source>
</evidence>
<feature type="non-terminal residue" evidence="5">
    <location>
        <position position="1"/>
    </location>
</feature>
<organism evidence="5 6">
    <name type="scientific">Rotaria magnacalcarata</name>
    <dbReference type="NCBI Taxonomy" id="392030"/>
    <lineage>
        <taxon>Eukaryota</taxon>
        <taxon>Metazoa</taxon>
        <taxon>Spiralia</taxon>
        <taxon>Gnathifera</taxon>
        <taxon>Rotifera</taxon>
        <taxon>Eurotatoria</taxon>
        <taxon>Bdelloidea</taxon>
        <taxon>Philodinida</taxon>
        <taxon>Philodinidae</taxon>
        <taxon>Rotaria</taxon>
    </lineage>
</organism>
<name>A0A8S2U527_9BILA</name>
<dbReference type="GO" id="GO:0005829">
    <property type="term" value="C:cytosol"/>
    <property type="evidence" value="ECO:0007669"/>
    <property type="project" value="TreeGrafter"/>
</dbReference>
<proteinExistence type="predicted"/>
<dbReference type="PANTHER" id="PTHR11556:SF1">
    <property type="entry name" value="FRUCTOSE-BISPHOSPHATASE"/>
    <property type="match status" value="1"/>
</dbReference>
<dbReference type="GO" id="GO:0042132">
    <property type="term" value="F:fructose 1,6-bisphosphate 1-phosphatase activity"/>
    <property type="evidence" value="ECO:0007669"/>
    <property type="project" value="TreeGrafter"/>
</dbReference>
<dbReference type="InterPro" id="IPR033391">
    <property type="entry name" value="FBPase_N"/>
</dbReference>
<dbReference type="GO" id="GO:0006002">
    <property type="term" value="P:fructose 6-phosphate metabolic process"/>
    <property type="evidence" value="ECO:0007669"/>
    <property type="project" value="TreeGrafter"/>
</dbReference>
<dbReference type="GO" id="GO:0006000">
    <property type="term" value="P:fructose metabolic process"/>
    <property type="evidence" value="ECO:0007669"/>
    <property type="project" value="TreeGrafter"/>
</dbReference>
<keyword evidence="1" id="KW-0479">Metal-binding</keyword>
<dbReference type="GO" id="GO:0006094">
    <property type="term" value="P:gluconeogenesis"/>
    <property type="evidence" value="ECO:0007669"/>
    <property type="project" value="TreeGrafter"/>
</dbReference>
<accession>A0A8S2U527</accession>
<sequence length="62" mass="6875">MLKSSYTVKVMASEENENLVEVEIPKQGKYVVCFDPLDGSSNIDCLVTIGSIFAVWKKPDHA</sequence>
<evidence type="ECO:0000259" key="4">
    <source>
        <dbReference type="Pfam" id="PF00316"/>
    </source>
</evidence>
<dbReference type="SUPFAM" id="SSF56655">
    <property type="entry name" value="Carbohydrate phosphatase"/>
    <property type="match status" value="1"/>
</dbReference>
<reference evidence="5" key="1">
    <citation type="submission" date="2021-02" db="EMBL/GenBank/DDBJ databases">
        <authorList>
            <person name="Nowell W R."/>
        </authorList>
    </citation>
    <scope>NUCLEOTIDE SEQUENCE</scope>
</reference>
<dbReference type="GO" id="GO:0030388">
    <property type="term" value="P:fructose 1,6-bisphosphate metabolic process"/>
    <property type="evidence" value="ECO:0007669"/>
    <property type="project" value="TreeGrafter"/>
</dbReference>
<dbReference type="GO" id="GO:0046872">
    <property type="term" value="F:metal ion binding"/>
    <property type="evidence" value="ECO:0007669"/>
    <property type="project" value="UniProtKB-KW"/>
</dbReference>
<dbReference type="PANTHER" id="PTHR11556">
    <property type="entry name" value="FRUCTOSE-1,6-BISPHOSPHATASE-RELATED"/>
    <property type="match status" value="1"/>
</dbReference>
<dbReference type="Proteomes" id="UP000676336">
    <property type="component" value="Unassembled WGS sequence"/>
</dbReference>
<dbReference type="InterPro" id="IPR000146">
    <property type="entry name" value="FBPase_class-1"/>
</dbReference>